<comment type="catalytic activity">
    <reaction evidence="8">
        <text>L-threonyl-[protein] + ATP = O-phospho-L-threonyl-[protein] + ADP + H(+)</text>
        <dbReference type="Rhea" id="RHEA:46608"/>
        <dbReference type="Rhea" id="RHEA-COMP:11060"/>
        <dbReference type="Rhea" id="RHEA-COMP:11605"/>
        <dbReference type="ChEBI" id="CHEBI:15378"/>
        <dbReference type="ChEBI" id="CHEBI:30013"/>
        <dbReference type="ChEBI" id="CHEBI:30616"/>
        <dbReference type="ChEBI" id="CHEBI:61977"/>
        <dbReference type="ChEBI" id="CHEBI:456216"/>
        <dbReference type="EC" id="2.7.11.1"/>
    </reaction>
</comment>
<reference evidence="12 13" key="1">
    <citation type="journal article" date="2020" name="IScience">
        <title>Genome Sequencing of the Endangered Kingdonia uniflora (Circaeasteraceae, Ranunculales) Reveals Potential Mechanisms of Evolutionary Specialization.</title>
        <authorList>
            <person name="Sun Y."/>
            <person name="Deng T."/>
            <person name="Zhang A."/>
            <person name="Moore M.J."/>
            <person name="Landis J.B."/>
            <person name="Lin N."/>
            <person name="Zhang H."/>
            <person name="Zhang X."/>
            <person name="Huang J."/>
            <person name="Zhang X."/>
            <person name="Sun H."/>
            <person name="Wang H."/>
        </authorList>
    </citation>
    <scope>NUCLEOTIDE SEQUENCE [LARGE SCALE GENOMIC DNA]</scope>
    <source>
        <strain evidence="12">TB1705</strain>
        <tissue evidence="12">Leaf</tissue>
    </source>
</reference>
<keyword evidence="7" id="KW-0804">Transcription</keyword>
<dbReference type="InterPro" id="IPR008271">
    <property type="entry name" value="Ser/Thr_kinase_AS"/>
</dbReference>
<dbReference type="GO" id="GO:0000428">
    <property type="term" value="C:DNA-directed RNA polymerase complex"/>
    <property type="evidence" value="ECO:0007669"/>
    <property type="project" value="UniProtKB-KW"/>
</dbReference>
<dbReference type="PANTHER" id="PTHR13902">
    <property type="entry name" value="SERINE/THREONINE-PROTEIN KINASE WNK WITH NO LYSINE -RELATED"/>
    <property type="match status" value="1"/>
</dbReference>
<keyword evidence="13" id="KW-1185">Reference proteome</keyword>
<evidence type="ECO:0000256" key="7">
    <source>
        <dbReference type="ARBA" id="ARBA00023163"/>
    </source>
</evidence>
<comment type="similarity">
    <text evidence="1">Belongs to the phage and mitochondrial RNA polymerase family.</text>
</comment>
<dbReference type="Pfam" id="PF00069">
    <property type="entry name" value="Pkinase"/>
    <property type="match status" value="1"/>
</dbReference>
<evidence type="ECO:0000256" key="2">
    <source>
        <dbReference type="ARBA" id="ARBA00022478"/>
    </source>
</evidence>
<protein>
    <recommendedName>
        <fullName evidence="11">Protein kinase domain-containing protein</fullName>
    </recommendedName>
</protein>
<keyword evidence="4" id="KW-0808">Transferase</keyword>
<evidence type="ECO:0000256" key="10">
    <source>
        <dbReference type="ARBA" id="ARBA00048679"/>
    </source>
</evidence>
<dbReference type="InterPro" id="IPR011009">
    <property type="entry name" value="Kinase-like_dom_sf"/>
</dbReference>
<dbReference type="Gene3D" id="1.10.150.20">
    <property type="entry name" value="5' to 3' exonuclease, C-terminal subdomain"/>
    <property type="match status" value="1"/>
</dbReference>
<proteinExistence type="inferred from homology"/>
<dbReference type="Gene3D" id="1.10.510.10">
    <property type="entry name" value="Transferase(Phosphotransferase) domain 1"/>
    <property type="match status" value="1"/>
</dbReference>
<dbReference type="PROSITE" id="PS00489">
    <property type="entry name" value="RNA_POL_PHAGE_2"/>
    <property type="match status" value="1"/>
</dbReference>
<keyword evidence="5" id="KW-0548">Nucleotidyltransferase</keyword>
<feature type="domain" description="Protein kinase" evidence="11">
    <location>
        <begin position="188"/>
        <end position="414"/>
    </location>
</feature>
<keyword evidence="3" id="KW-0723">Serine/threonine-protein kinase</keyword>
<dbReference type="Pfam" id="PF00940">
    <property type="entry name" value="RNA_pol"/>
    <property type="match status" value="1"/>
</dbReference>
<dbReference type="PROSITE" id="PS00108">
    <property type="entry name" value="PROTEIN_KINASE_ST"/>
    <property type="match status" value="1"/>
</dbReference>
<comment type="catalytic activity">
    <reaction evidence="9">
        <text>RNA(n) + a ribonucleoside 5'-triphosphate = RNA(n+1) + diphosphate</text>
        <dbReference type="Rhea" id="RHEA:21248"/>
        <dbReference type="Rhea" id="RHEA-COMP:14527"/>
        <dbReference type="Rhea" id="RHEA-COMP:17342"/>
        <dbReference type="ChEBI" id="CHEBI:33019"/>
        <dbReference type="ChEBI" id="CHEBI:61557"/>
        <dbReference type="ChEBI" id="CHEBI:140395"/>
        <dbReference type="EC" id="2.7.7.6"/>
    </reaction>
</comment>
<dbReference type="GO" id="GO:0003677">
    <property type="term" value="F:DNA binding"/>
    <property type="evidence" value="ECO:0007669"/>
    <property type="project" value="InterPro"/>
</dbReference>
<dbReference type="InterPro" id="IPR002092">
    <property type="entry name" value="DNA-dir_Rpol_phage-type"/>
</dbReference>
<dbReference type="SUPFAM" id="SSF56112">
    <property type="entry name" value="Protein kinase-like (PK-like)"/>
    <property type="match status" value="1"/>
</dbReference>
<keyword evidence="6" id="KW-0418">Kinase</keyword>
<dbReference type="GO" id="GO:0004674">
    <property type="term" value="F:protein serine/threonine kinase activity"/>
    <property type="evidence" value="ECO:0007669"/>
    <property type="project" value="UniProtKB-KW"/>
</dbReference>
<dbReference type="SUPFAM" id="SSF56672">
    <property type="entry name" value="DNA/RNA polymerases"/>
    <property type="match status" value="1"/>
</dbReference>
<dbReference type="SMART" id="SM00220">
    <property type="entry name" value="S_TKc"/>
    <property type="match status" value="1"/>
</dbReference>
<evidence type="ECO:0000313" key="12">
    <source>
        <dbReference type="EMBL" id="KAF6146305.1"/>
    </source>
</evidence>
<evidence type="ECO:0000259" key="11">
    <source>
        <dbReference type="PROSITE" id="PS50011"/>
    </source>
</evidence>
<evidence type="ECO:0000256" key="6">
    <source>
        <dbReference type="ARBA" id="ARBA00022777"/>
    </source>
</evidence>
<evidence type="ECO:0000256" key="4">
    <source>
        <dbReference type="ARBA" id="ARBA00022679"/>
    </source>
</evidence>
<dbReference type="GO" id="GO:0003899">
    <property type="term" value="F:DNA-directed RNA polymerase activity"/>
    <property type="evidence" value="ECO:0007669"/>
    <property type="project" value="UniProtKB-EC"/>
</dbReference>
<dbReference type="Proteomes" id="UP000541444">
    <property type="component" value="Unassembled WGS sequence"/>
</dbReference>
<comment type="catalytic activity">
    <reaction evidence="10">
        <text>L-seryl-[protein] + ATP = O-phospho-L-seryl-[protein] + ADP + H(+)</text>
        <dbReference type="Rhea" id="RHEA:17989"/>
        <dbReference type="Rhea" id="RHEA-COMP:9863"/>
        <dbReference type="Rhea" id="RHEA-COMP:11604"/>
        <dbReference type="ChEBI" id="CHEBI:15378"/>
        <dbReference type="ChEBI" id="CHEBI:29999"/>
        <dbReference type="ChEBI" id="CHEBI:30616"/>
        <dbReference type="ChEBI" id="CHEBI:83421"/>
        <dbReference type="ChEBI" id="CHEBI:456216"/>
        <dbReference type="EC" id="2.7.11.1"/>
    </reaction>
</comment>
<keyword evidence="2" id="KW-0240">DNA-directed RNA polymerase</keyword>
<evidence type="ECO:0000313" key="13">
    <source>
        <dbReference type="Proteomes" id="UP000541444"/>
    </source>
</evidence>
<gene>
    <name evidence="12" type="ORF">GIB67_008189</name>
</gene>
<evidence type="ECO:0000256" key="3">
    <source>
        <dbReference type="ARBA" id="ARBA00022527"/>
    </source>
</evidence>
<dbReference type="GO" id="GO:0006351">
    <property type="term" value="P:DNA-templated transcription"/>
    <property type="evidence" value="ECO:0007669"/>
    <property type="project" value="InterPro"/>
</dbReference>
<evidence type="ECO:0000256" key="8">
    <source>
        <dbReference type="ARBA" id="ARBA00047899"/>
    </source>
</evidence>
<organism evidence="12 13">
    <name type="scientific">Kingdonia uniflora</name>
    <dbReference type="NCBI Taxonomy" id="39325"/>
    <lineage>
        <taxon>Eukaryota</taxon>
        <taxon>Viridiplantae</taxon>
        <taxon>Streptophyta</taxon>
        <taxon>Embryophyta</taxon>
        <taxon>Tracheophyta</taxon>
        <taxon>Spermatophyta</taxon>
        <taxon>Magnoliopsida</taxon>
        <taxon>Ranunculales</taxon>
        <taxon>Circaeasteraceae</taxon>
        <taxon>Kingdonia</taxon>
    </lineage>
</organism>
<dbReference type="EMBL" id="JACGCM010001998">
    <property type="protein sequence ID" value="KAF6146305.1"/>
    <property type="molecule type" value="Genomic_DNA"/>
</dbReference>
<name>A0A7J7LUJ5_9MAGN</name>
<accession>A0A7J7LUJ5</accession>
<evidence type="ECO:0000256" key="9">
    <source>
        <dbReference type="ARBA" id="ARBA00048552"/>
    </source>
</evidence>
<evidence type="ECO:0000256" key="1">
    <source>
        <dbReference type="ARBA" id="ARBA00009493"/>
    </source>
</evidence>
<evidence type="ECO:0000256" key="5">
    <source>
        <dbReference type="ARBA" id="ARBA00022695"/>
    </source>
</evidence>
<dbReference type="OrthoDB" id="4062651at2759"/>
<dbReference type="PROSITE" id="PS50011">
    <property type="entry name" value="PROTEIN_KINASE_DOM"/>
    <property type="match status" value="1"/>
</dbReference>
<dbReference type="InterPro" id="IPR046950">
    <property type="entry name" value="DNA-dir_Rpol_C_phage-type"/>
</dbReference>
<dbReference type="InterPro" id="IPR000719">
    <property type="entry name" value="Prot_kinase_dom"/>
</dbReference>
<sequence length="414" mass="47917">MNSLDISLIELAQDASEPFQFLAKVISSERIDKGLTSKERYYDLLSIPVTQDASASAYKLMSLMLLNIEMGELTNLLPSSDNKIKDLYKFMKEELKDYLRGKLDEDKYTIVESMLTRKLVKQLFMPLIYGKTILAMSGDIIECYGPLLQKKDCGAIAKHCYDFWNHRFPKIKIFMKMINLIGWIYSALDKPVVYGTPYFATVQDYMHSCHILIEGSNMPCSPQVIDVLRKAIEVAWNQVKIDNVLRLAEDLEKLYSEVHHLKSVKHENIIKFYNSWVDNKKKTVNMITELFTSGSLRQYRRRHKNVDIKAIKNWARQILQGLNYHHSQKPPILHRDLKCDNIFFNGAQIMEGKESNIDLENRFLQYKAENDVKLDSLRDMVLPVVGFLTFVYAHKGLKMIPILGSVISYFCGCL</sequence>
<dbReference type="InterPro" id="IPR043502">
    <property type="entry name" value="DNA/RNA_pol_sf"/>
</dbReference>
<dbReference type="InterPro" id="IPR050588">
    <property type="entry name" value="WNK_Ser-Thr_kinase"/>
</dbReference>
<dbReference type="AlphaFoldDB" id="A0A7J7LUJ5"/>
<comment type="caution">
    <text evidence="12">The sequence shown here is derived from an EMBL/GenBank/DDBJ whole genome shotgun (WGS) entry which is preliminary data.</text>
</comment>
<dbReference type="GO" id="GO:0005524">
    <property type="term" value="F:ATP binding"/>
    <property type="evidence" value="ECO:0007669"/>
    <property type="project" value="InterPro"/>
</dbReference>